<gene>
    <name evidence="1" type="ORF">SAMN02745135_00437</name>
</gene>
<evidence type="ECO:0000313" key="1">
    <source>
        <dbReference type="EMBL" id="SHH32404.1"/>
    </source>
</evidence>
<evidence type="ECO:0000313" key="2">
    <source>
        <dbReference type="Proteomes" id="UP000183967"/>
    </source>
</evidence>
<accession>A0A1M5S1S7</accession>
<dbReference type="Proteomes" id="UP000183967">
    <property type="component" value="Unassembled WGS sequence"/>
</dbReference>
<reference evidence="2" key="1">
    <citation type="submission" date="2016-11" db="EMBL/GenBank/DDBJ databases">
        <authorList>
            <person name="Varghese N."/>
            <person name="Submissions S."/>
        </authorList>
    </citation>
    <scope>NUCLEOTIDE SEQUENCE [LARGE SCALE GENOMIC DNA]</scope>
    <source>
        <strain evidence="2">DSM 13643</strain>
    </source>
</reference>
<name>A0A1M5S1S7_9FIRM</name>
<sequence length="76" mass="8807">MIVPAYADSNHKLQKDDIIKPKPMYIAHICHTEPSHDFCELEVLSDPPCQCRIYVIKCCCGTIMTRIQNYCEEHQP</sequence>
<proteinExistence type="predicted"/>
<dbReference type="EMBL" id="FQXO01000009">
    <property type="protein sequence ID" value="SHH32404.1"/>
    <property type="molecule type" value="Genomic_DNA"/>
</dbReference>
<protein>
    <submittedName>
        <fullName evidence="1">Uncharacterized protein</fullName>
    </submittedName>
</protein>
<dbReference type="AlphaFoldDB" id="A0A1M5S1S7"/>
<keyword evidence="2" id="KW-1185">Reference proteome</keyword>
<organism evidence="1 2">
    <name type="scientific">Caloranaerobacter azorensis DSM 13643</name>
    <dbReference type="NCBI Taxonomy" id="1121264"/>
    <lineage>
        <taxon>Bacteria</taxon>
        <taxon>Bacillati</taxon>
        <taxon>Bacillota</taxon>
        <taxon>Tissierellia</taxon>
        <taxon>Tissierellales</taxon>
        <taxon>Thermohalobacteraceae</taxon>
        <taxon>Caloranaerobacter</taxon>
    </lineage>
</organism>